<dbReference type="Pfam" id="PF18758">
    <property type="entry name" value="KDZ"/>
    <property type="match status" value="1"/>
</dbReference>
<dbReference type="InterPro" id="IPR041457">
    <property type="entry name" value="CxC2_KDZ-assoc"/>
</dbReference>
<organism evidence="3 4">
    <name type="scientific">Gymnopilus dilepis</name>
    <dbReference type="NCBI Taxonomy" id="231916"/>
    <lineage>
        <taxon>Eukaryota</taxon>
        <taxon>Fungi</taxon>
        <taxon>Dikarya</taxon>
        <taxon>Basidiomycota</taxon>
        <taxon>Agaricomycotina</taxon>
        <taxon>Agaricomycetes</taxon>
        <taxon>Agaricomycetidae</taxon>
        <taxon>Agaricales</taxon>
        <taxon>Agaricineae</taxon>
        <taxon>Hymenogastraceae</taxon>
        <taxon>Gymnopilus</taxon>
    </lineage>
</organism>
<feature type="domain" description="CxC2-like cysteine cluster KDZ transposase-associated" evidence="2">
    <location>
        <begin position="239"/>
        <end position="344"/>
    </location>
</feature>
<name>A0A409WR09_9AGAR</name>
<proteinExistence type="predicted"/>
<dbReference type="InParanoid" id="A0A409WR09"/>
<accession>A0A409WR09</accession>
<dbReference type="Proteomes" id="UP000284706">
    <property type="component" value="Unassembled WGS sequence"/>
</dbReference>
<keyword evidence="4" id="KW-1185">Reference proteome</keyword>
<evidence type="ECO:0000313" key="4">
    <source>
        <dbReference type="Proteomes" id="UP000284706"/>
    </source>
</evidence>
<feature type="region of interest" description="Disordered" evidence="1">
    <location>
        <begin position="1117"/>
        <end position="1173"/>
    </location>
</feature>
<sequence length="1173" mass="132506">MSSRQWKRPRIDRTAIQYDSVPLDPDDEYEQVHSREGRLKRVGASTLTAVLPRTLLSNISTSWTFLSSWSPPDDPDYALDPDDGLYDNALEADIMKEPPAATKPMKKKRSKVSVCPISPSFKLNYSELDLYRNGQMLYGWSYIDKPTWMKCCAGLEEQMLWVVIHAQTVLLALFHPVGLLNIAARNALYPISHAHPVALEDTGPIPSTALRLAFFAQLDVQPLNSPQKWSQGRFGQVSLKSLGLKIQLNHTGLYCENPIPCHTNMLVLHTNGIHEVAIQYCGCMNAIPHHIQLLRRRLYPSSQISVKNCATFELLRHLHYMALATKASTYDFYRALEKSTNNTGINVPKSRYRALLRSVLQWRHLKLLKRAGRGNDPTGIAGTKNGELAIRCPSCPWPGINLAADWETAPANMKFLYTMIVCMDANFRLKNQLVSNYSQDPGLGIGWAYMVPRKPYEQYLLSQANEADISTCVGFQALAKANTKFSVGLRYTGVNAVVCGRSEMIFPLGVANLPKGERYSSMDYIFGSVLQQVMVALVLVSYDIACQWFVNLFKRISEDWPQEIKPPRPINFIPAIPKLHYSMHEAANHHVYSLNYIPGAGHCDCECPERVWAPHNALGNSTKTQAPGSRQDVLDDHFNFWNWLKYVGMGTTLSRRYKAAVAERNIQIEGHKGLTAVLKAKVVAQWERMCIEWEEDGYPKTKKNPYEIANECISEARAKKELADEEEKRLSRGGMSLHRTSAPSFVALGLEIEETQRRIQRLAKDANLQLTITKEGNITEQRNVLRTRLRSWEQLVPIYMPGLLQYQADLSQSTSPSSASATTPDVPQEPVPANSPHPEHVAIWLPSRVPASERPRVCRDGLPEIEERLRSGQCHDALENIRQVLRLKSRMIQFKNKNIRGQREGTRSRAVIDRVHERAKAAASRYRAGRAALLSLRGPGDWMLTFRVLEDRDIRSYQDPNRLQPRKERQGIWEDGLEPAASGEAEGADLSLFNEVRGRRDGTGETRRTLSWIWLNARKPHDDDEKDEILRSEWAKSRARAERGREEVMLLKEEMNRVLRYLEWKADWWRHQVDLRPDVSDGLREGIQAFALSQADVQSALGVHFRRLWDTPLEAVEDDPSISAPGGGEDNPGIPASAPNTIVEGDDSDSDSDDLDSEADAADGDEDDDPMFA</sequence>
<feature type="region of interest" description="Disordered" evidence="1">
    <location>
        <begin position="810"/>
        <end position="839"/>
    </location>
</feature>
<comment type="caution">
    <text evidence="3">The sequence shown here is derived from an EMBL/GenBank/DDBJ whole genome shotgun (WGS) entry which is preliminary data.</text>
</comment>
<dbReference type="AlphaFoldDB" id="A0A409WR09"/>
<reference evidence="3 4" key="1">
    <citation type="journal article" date="2018" name="Evol. Lett.">
        <title>Horizontal gene cluster transfer increased hallucinogenic mushroom diversity.</title>
        <authorList>
            <person name="Reynolds H.T."/>
            <person name="Vijayakumar V."/>
            <person name="Gluck-Thaler E."/>
            <person name="Korotkin H.B."/>
            <person name="Matheny P.B."/>
            <person name="Slot J.C."/>
        </authorList>
    </citation>
    <scope>NUCLEOTIDE SEQUENCE [LARGE SCALE GENOMIC DNA]</scope>
    <source>
        <strain evidence="3 4">SRW20</strain>
    </source>
</reference>
<feature type="compositionally biased region" description="Acidic residues" evidence="1">
    <location>
        <begin position="1144"/>
        <end position="1173"/>
    </location>
</feature>
<evidence type="ECO:0000259" key="2">
    <source>
        <dbReference type="Pfam" id="PF18803"/>
    </source>
</evidence>
<protein>
    <recommendedName>
        <fullName evidence="2">CxC2-like cysteine cluster KDZ transposase-associated domain-containing protein</fullName>
    </recommendedName>
</protein>
<dbReference type="InterPro" id="IPR040521">
    <property type="entry name" value="KDZ"/>
</dbReference>
<dbReference type="STRING" id="231916.A0A409WR09"/>
<feature type="compositionally biased region" description="Low complexity" evidence="1">
    <location>
        <begin position="813"/>
        <end position="824"/>
    </location>
</feature>
<evidence type="ECO:0000256" key="1">
    <source>
        <dbReference type="SAM" id="MobiDB-lite"/>
    </source>
</evidence>
<evidence type="ECO:0000313" key="3">
    <source>
        <dbReference type="EMBL" id="PPQ80919.1"/>
    </source>
</evidence>
<dbReference type="EMBL" id="NHYE01004920">
    <property type="protein sequence ID" value="PPQ80919.1"/>
    <property type="molecule type" value="Genomic_DNA"/>
</dbReference>
<gene>
    <name evidence="3" type="ORF">CVT26_014994</name>
</gene>
<dbReference type="Pfam" id="PF18803">
    <property type="entry name" value="CxC2"/>
    <property type="match status" value="1"/>
</dbReference>